<dbReference type="STRING" id="68775.A0A5C3LPX1"/>
<dbReference type="GO" id="GO:0004553">
    <property type="term" value="F:hydrolase activity, hydrolyzing O-glycosyl compounds"/>
    <property type="evidence" value="ECO:0007669"/>
    <property type="project" value="InterPro"/>
</dbReference>
<keyword evidence="1" id="KW-0732">Signal</keyword>
<dbReference type="InterPro" id="IPR000757">
    <property type="entry name" value="Beta-glucanase-like"/>
</dbReference>
<keyword evidence="3" id="KW-0378">Hydrolase</keyword>
<protein>
    <submittedName>
        <fullName evidence="3">Glycoside hydrolase family 16 protein</fullName>
    </submittedName>
</protein>
<dbReference type="InterPro" id="IPR050546">
    <property type="entry name" value="Glycosyl_Hydrlase_16"/>
</dbReference>
<dbReference type="CDD" id="cd02181">
    <property type="entry name" value="GH16_fungal_Lam16A_glucanase"/>
    <property type="match status" value="1"/>
</dbReference>
<evidence type="ECO:0000256" key="1">
    <source>
        <dbReference type="SAM" id="SignalP"/>
    </source>
</evidence>
<keyword evidence="4" id="KW-1185">Reference proteome</keyword>
<feature type="chain" id="PRO_5022692508" evidence="1">
    <location>
        <begin position="21"/>
        <end position="318"/>
    </location>
</feature>
<dbReference type="PANTHER" id="PTHR10963">
    <property type="entry name" value="GLYCOSYL HYDROLASE-RELATED"/>
    <property type="match status" value="1"/>
</dbReference>
<dbReference type="OrthoDB" id="192832at2759"/>
<dbReference type="Gene3D" id="2.60.120.200">
    <property type="match status" value="1"/>
</dbReference>
<name>A0A5C3LPX1_9AGAR</name>
<evidence type="ECO:0000313" key="3">
    <source>
        <dbReference type="EMBL" id="TFK35124.1"/>
    </source>
</evidence>
<proteinExistence type="predicted"/>
<dbReference type="PROSITE" id="PS51762">
    <property type="entry name" value="GH16_2"/>
    <property type="match status" value="1"/>
</dbReference>
<dbReference type="PANTHER" id="PTHR10963:SF24">
    <property type="entry name" value="GLYCOSIDASE C21B10.07-RELATED"/>
    <property type="match status" value="1"/>
</dbReference>
<dbReference type="Proteomes" id="UP000308652">
    <property type="component" value="Unassembled WGS sequence"/>
</dbReference>
<dbReference type="InterPro" id="IPR013320">
    <property type="entry name" value="ConA-like_dom_sf"/>
</dbReference>
<dbReference type="SUPFAM" id="SSF49899">
    <property type="entry name" value="Concanavalin A-like lectins/glucanases"/>
    <property type="match status" value="1"/>
</dbReference>
<sequence length="318" mass="35627">MVRSVLLSFCFLGFAACARGEFYKLEDDIVGPRFLSAFDFQDIADPTHGRVRYVNKFDALWKNLTYVDENSFILRTDYTNTLDPNGPGRDSVRVMSKKTYSTVTTVFDVRHMPQGCGTWPAIWTTTTGKWPDGGEVDIMEGVNDQWSNQATLHTGPGCTMPPYRLQTGMSNGDNCDVYATYNAGCSVGFQNPLSYGPQFNRNGGGWYAMERTPFYVKVWFWTREDIFVPHDVKHGGSHINTGSWGIPAAYFPNTSCNFDKFFSDHNIIINLTLCGDWAGNDDVYSNSGCPSTCVDHVNNNPSAFADAYFDIASLRIYC</sequence>
<accession>A0A5C3LPX1</accession>
<dbReference type="Pfam" id="PF26113">
    <property type="entry name" value="GH16_XgeA"/>
    <property type="match status" value="1"/>
</dbReference>
<dbReference type="GO" id="GO:0009251">
    <property type="term" value="P:glucan catabolic process"/>
    <property type="evidence" value="ECO:0007669"/>
    <property type="project" value="TreeGrafter"/>
</dbReference>
<feature type="domain" description="GH16" evidence="2">
    <location>
        <begin position="38"/>
        <end position="286"/>
    </location>
</feature>
<dbReference type="EMBL" id="ML213624">
    <property type="protein sequence ID" value="TFK35124.1"/>
    <property type="molecule type" value="Genomic_DNA"/>
</dbReference>
<evidence type="ECO:0000259" key="2">
    <source>
        <dbReference type="PROSITE" id="PS51762"/>
    </source>
</evidence>
<reference evidence="3 4" key="1">
    <citation type="journal article" date="2019" name="Nat. Ecol. Evol.">
        <title>Megaphylogeny resolves global patterns of mushroom evolution.</title>
        <authorList>
            <person name="Varga T."/>
            <person name="Krizsan K."/>
            <person name="Foldi C."/>
            <person name="Dima B."/>
            <person name="Sanchez-Garcia M."/>
            <person name="Sanchez-Ramirez S."/>
            <person name="Szollosi G.J."/>
            <person name="Szarkandi J.G."/>
            <person name="Papp V."/>
            <person name="Albert L."/>
            <person name="Andreopoulos W."/>
            <person name="Angelini C."/>
            <person name="Antonin V."/>
            <person name="Barry K.W."/>
            <person name="Bougher N.L."/>
            <person name="Buchanan P."/>
            <person name="Buyck B."/>
            <person name="Bense V."/>
            <person name="Catcheside P."/>
            <person name="Chovatia M."/>
            <person name="Cooper J."/>
            <person name="Damon W."/>
            <person name="Desjardin D."/>
            <person name="Finy P."/>
            <person name="Geml J."/>
            <person name="Haridas S."/>
            <person name="Hughes K."/>
            <person name="Justo A."/>
            <person name="Karasinski D."/>
            <person name="Kautmanova I."/>
            <person name="Kiss B."/>
            <person name="Kocsube S."/>
            <person name="Kotiranta H."/>
            <person name="LaButti K.M."/>
            <person name="Lechner B.E."/>
            <person name="Liimatainen K."/>
            <person name="Lipzen A."/>
            <person name="Lukacs Z."/>
            <person name="Mihaltcheva S."/>
            <person name="Morgado L.N."/>
            <person name="Niskanen T."/>
            <person name="Noordeloos M.E."/>
            <person name="Ohm R.A."/>
            <person name="Ortiz-Santana B."/>
            <person name="Ovrebo C."/>
            <person name="Racz N."/>
            <person name="Riley R."/>
            <person name="Savchenko A."/>
            <person name="Shiryaev A."/>
            <person name="Soop K."/>
            <person name="Spirin V."/>
            <person name="Szebenyi C."/>
            <person name="Tomsovsky M."/>
            <person name="Tulloss R.E."/>
            <person name="Uehling J."/>
            <person name="Grigoriev I.V."/>
            <person name="Vagvolgyi C."/>
            <person name="Papp T."/>
            <person name="Martin F.M."/>
            <person name="Miettinen O."/>
            <person name="Hibbett D.S."/>
            <person name="Nagy L.G."/>
        </authorList>
    </citation>
    <scope>NUCLEOTIDE SEQUENCE [LARGE SCALE GENOMIC DNA]</scope>
    <source>
        <strain evidence="3 4">CBS 166.37</strain>
    </source>
</reference>
<dbReference type="PROSITE" id="PS51257">
    <property type="entry name" value="PROKAR_LIPOPROTEIN"/>
    <property type="match status" value="1"/>
</dbReference>
<feature type="signal peptide" evidence="1">
    <location>
        <begin position="1"/>
        <end position="20"/>
    </location>
</feature>
<organism evidence="3 4">
    <name type="scientific">Crucibulum laeve</name>
    <dbReference type="NCBI Taxonomy" id="68775"/>
    <lineage>
        <taxon>Eukaryota</taxon>
        <taxon>Fungi</taxon>
        <taxon>Dikarya</taxon>
        <taxon>Basidiomycota</taxon>
        <taxon>Agaricomycotina</taxon>
        <taxon>Agaricomycetes</taxon>
        <taxon>Agaricomycetidae</taxon>
        <taxon>Agaricales</taxon>
        <taxon>Agaricineae</taxon>
        <taxon>Nidulariaceae</taxon>
        <taxon>Crucibulum</taxon>
    </lineage>
</organism>
<evidence type="ECO:0000313" key="4">
    <source>
        <dbReference type="Proteomes" id="UP000308652"/>
    </source>
</evidence>
<dbReference type="AlphaFoldDB" id="A0A5C3LPX1"/>
<gene>
    <name evidence="3" type="ORF">BDQ12DRAFT_760297</name>
</gene>